<organism evidence="2 3">
    <name type="scientific">Brevundimonas halotolerans</name>
    <dbReference type="NCBI Taxonomy" id="69670"/>
    <lineage>
        <taxon>Bacteria</taxon>
        <taxon>Pseudomonadati</taxon>
        <taxon>Pseudomonadota</taxon>
        <taxon>Alphaproteobacteria</taxon>
        <taxon>Caulobacterales</taxon>
        <taxon>Caulobacteraceae</taxon>
        <taxon>Brevundimonas</taxon>
    </lineage>
</organism>
<evidence type="ECO:0000313" key="2">
    <source>
        <dbReference type="EMBL" id="MBB5659841.1"/>
    </source>
</evidence>
<dbReference type="InterPro" id="IPR011335">
    <property type="entry name" value="Restrct_endonuc-II-like"/>
</dbReference>
<dbReference type="Pfam" id="PF04480">
    <property type="entry name" value="DUF559"/>
    <property type="match status" value="1"/>
</dbReference>
<sequence length="126" mass="14428">MHQSPDKTRRARRLRSDMSLAETRFWQMVRDRKLEGLKFRRQAPLAGLTVDFYCAELKLVIELDGGVHRLREAEDAARDERLRAAGFDVIRVGNEAFLSNPNTLIAAIRRQAEQMGKRPPHPSGFA</sequence>
<dbReference type="AlphaFoldDB" id="A0A7W9E6G4"/>
<accession>A0A7W9E6G4</accession>
<dbReference type="PANTHER" id="PTHR38590">
    <property type="entry name" value="BLL0828 PROTEIN"/>
    <property type="match status" value="1"/>
</dbReference>
<dbReference type="PANTHER" id="PTHR38590:SF1">
    <property type="entry name" value="BLL0828 PROTEIN"/>
    <property type="match status" value="1"/>
</dbReference>
<dbReference type="InterPro" id="IPR007569">
    <property type="entry name" value="DUF559"/>
</dbReference>
<dbReference type="EMBL" id="JACIJB010000001">
    <property type="protein sequence ID" value="MBB5659841.1"/>
    <property type="molecule type" value="Genomic_DNA"/>
</dbReference>
<dbReference type="OrthoDB" id="9798754at2"/>
<keyword evidence="2" id="KW-0378">Hydrolase</keyword>
<gene>
    <name evidence="2" type="ORF">FHS65_000559</name>
</gene>
<dbReference type="EC" id="3.1.21.3" evidence="2"/>
<evidence type="ECO:0000313" key="3">
    <source>
        <dbReference type="Proteomes" id="UP000548978"/>
    </source>
</evidence>
<dbReference type="InterPro" id="IPR047216">
    <property type="entry name" value="Endonuclease_DUF559_bact"/>
</dbReference>
<dbReference type="Proteomes" id="UP000548978">
    <property type="component" value="Unassembled WGS sequence"/>
</dbReference>
<feature type="domain" description="DUF559" evidence="1">
    <location>
        <begin position="7"/>
        <end position="111"/>
    </location>
</feature>
<keyword evidence="3" id="KW-1185">Reference proteome</keyword>
<protein>
    <submittedName>
        <fullName evidence="2">Type I restriction enzyme R subunit</fullName>
        <ecNumber evidence="2">3.1.21.3</ecNumber>
    </submittedName>
</protein>
<dbReference type="CDD" id="cd01038">
    <property type="entry name" value="Endonuclease_DUF559"/>
    <property type="match status" value="1"/>
</dbReference>
<dbReference type="Gene3D" id="3.40.960.10">
    <property type="entry name" value="VSR Endonuclease"/>
    <property type="match status" value="1"/>
</dbReference>
<dbReference type="SUPFAM" id="SSF52980">
    <property type="entry name" value="Restriction endonuclease-like"/>
    <property type="match status" value="1"/>
</dbReference>
<comment type="caution">
    <text evidence="2">The sequence shown here is derived from an EMBL/GenBank/DDBJ whole genome shotgun (WGS) entry which is preliminary data.</text>
</comment>
<dbReference type="RefSeq" id="WP_123287206.1">
    <property type="nucleotide sequence ID" value="NZ_JACIJB010000001.1"/>
</dbReference>
<proteinExistence type="predicted"/>
<name>A0A7W9E6G4_9CAUL</name>
<reference evidence="2 3" key="1">
    <citation type="submission" date="2020-08" db="EMBL/GenBank/DDBJ databases">
        <title>Genomic Encyclopedia of Type Strains, Phase IV (KMG-IV): sequencing the most valuable type-strain genomes for metagenomic binning, comparative biology and taxonomic classification.</title>
        <authorList>
            <person name="Goeker M."/>
        </authorList>
    </citation>
    <scope>NUCLEOTIDE SEQUENCE [LARGE SCALE GENOMIC DNA]</scope>
    <source>
        <strain evidence="2 3">DSM 24448</strain>
    </source>
</reference>
<evidence type="ECO:0000259" key="1">
    <source>
        <dbReference type="Pfam" id="PF04480"/>
    </source>
</evidence>
<dbReference type="GO" id="GO:0009035">
    <property type="term" value="F:type I site-specific deoxyribonuclease activity"/>
    <property type="evidence" value="ECO:0007669"/>
    <property type="project" value="UniProtKB-EC"/>
</dbReference>